<gene>
    <name evidence="7" type="ORF">SAMN05444390_10466</name>
</gene>
<dbReference type="AlphaFoldDB" id="A0A1H6CRB0"/>
<evidence type="ECO:0000256" key="5">
    <source>
        <dbReference type="ARBA" id="ARBA00023136"/>
    </source>
</evidence>
<evidence type="ECO:0000256" key="2">
    <source>
        <dbReference type="ARBA" id="ARBA00022475"/>
    </source>
</evidence>
<feature type="transmembrane region" description="Helical" evidence="6">
    <location>
        <begin position="378"/>
        <end position="406"/>
    </location>
</feature>
<evidence type="ECO:0000256" key="3">
    <source>
        <dbReference type="ARBA" id="ARBA00022692"/>
    </source>
</evidence>
<keyword evidence="4 6" id="KW-1133">Transmembrane helix</keyword>
<feature type="transmembrane region" description="Helical" evidence="6">
    <location>
        <begin position="123"/>
        <end position="140"/>
    </location>
</feature>
<keyword evidence="5 6" id="KW-0472">Membrane</keyword>
<name>A0A1H6CRB0_9GAMM</name>
<feature type="transmembrane region" description="Helical" evidence="6">
    <location>
        <begin position="350"/>
        <end position="371"/>
    </location>
</feature>
<evidence type="ECO:0000256" key="1">
    <source>
        <dbReference type="ARBA" id="ARBA00004651"/>
    </source>
</evidence>
<feature type="transmembrane region" description="Helical" evidence="6">
    <location>
        <begin position="266"/>
        <end position="287"/>
    </location>
</feature>
<feature type="transmembrane region" description="Helical" evidence="6">
    <location>
        <begin position="147"/>
        <end position="165"/>
    </location>
</feature>
<reference evidence="7 8" key="1">
    <citation type="submission" date="2016-10" db="EMBL/GenBank/DDBJ databases">
        <authorList>
            <person name="de Groot N.N."/>
        </authorList>
    </citation>
    <scope>NUCLEOTIDE SEQUENCE [LARGE SCALE GENOMIC DNA]</scope>
    <source>
        <strain evidence="7 8">DSM 22012</strain>
    </source>
</reference>
<keyword evidence="8" id="KW-1185">Reference proteome</keyword>
<organism evidence="7 8">
    <name type="scientific">Marinobacterium lutimaris</name>
    <dbReference type="NCBI Taxonomy" id="568106"/>
    <lineage>
        <taxon>Bacteria</taxon>
        <taxon>Pseudomonadati</taxon>
        <taxon>Pseudomonadota</taxon>
        <taxon>Gammaproteobacteria</taxon>
        <taxon>Oceanospirillales</taxon>
        <taxon>Oceanospirillaceae</taxon>
        <taxon>Marinobacterium</taxon>
    </lineage>
</organism>
<dbReference type="PANTHER" id="PTHR42770:SF13">
    <property type="entry name" value="L-METHIONINE_BRANCHED-CHAIN AMINO ACID EXPORTER YJEH"/>
    <property type="match status" value="1"/>
</dbReference>
<feature type="transmembrane region" description="Helical" evidence="6">
    <location>
        <begin position="219"/>
        <end position="246"/>
    </location>
</feature>
<dbReference type="InterPro" id="IPR050367">
    <property type="entry name" value="APC_superfamily"/>
</dbReference>
<accession>A0A1H6CRB0</accession>
<dbReference type="Gene3D" id="1.20.1740.10">
    <property type="entry name" value="Amino acid/polyamine transporter I"/>
    <property type="match status" value="1"/>
</dbReference>
<feature type="transmembrane region" description="Helical" evidence="6">
    <location>
        <begin position="185"/>
        <end position="207"/>
    </location>
</feature>
<dbReference type="Pfam" id="PF13520">
    <property type="entry name" value="AA_permease_2"/>
    <property type="match status" value="1"/>
</dbReference>
<dbReference type="Proteomes" id="UP000236745">
    <property type="component" value="Unassembled WGS sequence"/>
</dbReference>
<dbReference type="RefSeq" id="WP_104004468.1">
    <property type="nucleotide sequence ID" value="NZ_FNVQ01000004.1"/>
</dbReference>
<protein>
    <submittedName>
        <fullName evidence="7">Amino acid exporter, AAE family</fullName>
    </submittedName>
</protein>
<feature type="transmembrane region" description="Helical" evidence="6">
    <location>
        <begin position="319"/>
        <end position="338"/>
    </location>
</feature>
<dbReference type="NCBIfam" id="NF008245">
    <property type="entry name" value="PRK11021.1"/>
    <property type="match status" value="1"/>
</dbReference>
<dbReference type="GO" id="GO:0022857">
    <property type="term" value="F:transmembrane transporter activity"/>
    <property type="evidence" value="ECO:0007669"/>
    <property type="project" value="InterPro"/>
</dbReference>
<dbReference type="GO" id="GO:0005886">
    <property type="term" value="C:plasma membrane"/>
    <property type="evidence" value="ECO:0007669"/>
    <property type="project" value="UniProtKB-SubCell"/>
</dbReference>
<keyword evidence="2" id="KW-1003">Cell membrane</keyword>
<dbReference type="EMBL" id="FNVQ01000004">
    <property type="protein sequence ID" value="SEG75501.1"/>
    <property type="molecule type" value="Genomic_DNA"/>
</dbReference>
<dbReference type="PIRSF" id="PIRSF006060">
    <property type="entry name" value="AA_transporter"/>
    <property type="match status" value="1"/>
</dbReference>
<dbReference type="OrthoDB" id="9117841at2"/>
<evidence type="ECO:0000256" key="6">
    <source>
        <dbReference type="SAM" id="Phobius"/>
    </source>
</evidence>
<proteinExistence type="predicted"/>
<evidence type="ECO:0000256" key="4">
    <source>
        <dbReference type="ARBA" id="ARBA00022989"/>
    </source>
</evidence>
<evidence type="ECO:0000313" key="7">
    <source>
        <dbReference type="EMBL" id="SEG75501.1"/>
    </source>
</evidence>
<evidence type="ECO:0000313" key="8">
    <source>
        <dbReference type="Proteomes" id="UP000236745"/>
    </source>
</evidence>
<dbReference type="PANTHER" id="PTHR42770">
    <property type="entry name" value="AMINO ACID TRANSPORTER-RELATED"/>
    <property type="match status" value="1"/>
</dbReference>
<feature type="transmembrane region" description="Helical" evidence="6">
    <location>
        <begin position="88"/>
        <end position="111"/>
    </location>
</feature>
<comment type="subcellular location">
    <subcellularLocation>
        <location evidence="1">Cell membrane</location>
        <topology evidence="1">Multi-pass membrane protein</topology>
    </subcellularLocation>
</comment>
<dbReference type="InterPro" id="IPR002293">
    <property type="entry name" value="AA/rel_permease1"/>
</dbReference>
<keyword evidence="3 6" id="KW-0812">Transmembrane</keyword>
<feature type="transmembrane region" description="Helical" evidence="6">
    <location>
        <begin position="43"/>
        <end position="62"/>
    </location>
</feature>
<sequence length="419" mass="44688">MSRLNKELSLLQGVGLLATSLLGSGVFIVPAAAAAIAGEASLWAWPLLTLLVLPVALTFAGLGQKFPHAGGAPALIGRAFGLSMERSVALLFLAVIPVGLPAALKMTSGFWHALYDLSPGEDMTIQLLTLGLMLILGQRPARASGQIQTAIAVAIIATVASFWWFGDLPVSDQPVLPTTDLNWLAVPPALALMFWCFVGLEAFTHLGEEFKNARRDFPLALMLGVLLAGGVYWACSVAVVSFGTFGDQQANGASLPNLVGQLWGEQWLWLAALIGYLACFASINIYLQGFARLLWSLADEGKLPAALAQRNRQGVPARAFNLVVLACAVCALIGWWWGLSIEELMRYANGNFILVYLLSMAAGCVLLTGVFRIVALVATLLCGLVLLMLGAQMLYALGILFVFLLIGRFSGLRQTSAAR</sequence>